<keyword evidence="1" id="KW-1133">Transmembrane helix</keyword>
<proteinExistence type="predicted"/>
<keyword evidence="3" id="KW-1185">Reference proteome</keyword>
<accession>A0A1V3IZR5</accession>
<keyword evidence="1" id="KW-0472">Membrane</keyword>
<dbReference type="STRING" id="1908264.BKK54_11240"/>
<dbReference type="Proteomes" id="UP000188481">
    <property type="component" value="Unassembled WGS sequence"/>
</dbReference>
<dbReference type="EMBL" id="MLHN01000041">
    <property type="protein sequence ID" value="OOF47995.1"/>
    <property type="molecule type" value="Genomic_DNA"/>
</dbReference>
<feature type="transmembrane region" description="Helical" evidence="1">
    <location>
        <begin position="41"/>
        <end position="59"/>
    </location>
</feature>
<evidence type="ECO:0000313" key="3">
    <source>
        <dbReference type="Proteomes" id="UP000188481"/>
    </source>
</evidence>
<reference evidence="2 3" key="1">
    <citation type="submission" date="2016-10" db="EMBL/GenBank/DDBJ databases">
        <title>Rodentibacter gen. nov. and new species.</title>
        <authorList>
            <person name="Christensen H."/>
        </authorList>
    </citation>
    <scope>NUCLEOTIDE SEQUENCE [LARGE SCALE GENOMIC DNA]</scope>
    <source>
        <strain evidence="3">ppn416</strain>
    </source>
</reference>
<evidence type="ECO:0000313" key="2">
    <source>
        <dbReference type="EMBL" id="OOF47995.1"/>
    </source>
</evidence>
<organism evidence="2 3">
    <name type="scientific">Rodentibacter genomosp. 1</name>
    <dbReference type="NCBI Taxonomy" id="1908264"/>
    <lineage>
        <taxon>Bacteria</taxon>
        <taxon>Pseudomonadati</taxon>
        <taxon>Pseudomonadota</taxon>
        <taxon>Gammaproteobacteria</taxon>
        <taxon>Pasteurellales</taxon>
        <taxon>Pasteurellaceae</taxon>
        <taxon>Rodentibacter</taxon>
    </lineage>
</organism>
<sequence length="63" mass="7503">MNLNEFFKIVKGSFMSALYSAYKFDFNKVKVLFLLKTLLKFYPISFFWVLIGFYVSKALRNTN</sequence>
<gene>
    <name evidence="2" type="ORF">BKK54_11240</name>
</gene>
<comment type="caution">
    <text evidence="2">The sequence shown here is derived from an EMBL/GenBank/DDBJ whole genome shotgun (WGS) entry which is preliminary data.</text>
</comment>
<dbReference type="AlphaFoldDB" id="A0A1V3IZR5"/>
<protein>
    <submittedName>
        <fullName evidence="2">Uncharacterized protein</fullName>
    </submittedName>
</protein>
<keyword evidence="1" id="KW-0812">Transmembrane</keyword>
<evidence type="ECO:0000256" key="1">
    <source>
        <dbReference type="SAM" id="Phobius"/>
    </source>
</evidence>
<name>A0A1V3IZR5_9PAST</name>